<dbReference type="EMBL" id="WJJP01000707">
    <property type="protein sequence ID" value="MBD3327218.1"/>
    <property type="molecule type" value="Genomic_DNA"/>
</dbReference>
<evidence type="ECO:0000256" key="4">
    <source>
        <dbReference type="PROSITE-ProRule" id="PRU00169"/>
    </source>
</evidence>
<feature type="domain" description="Histidine kinase" evidence="6">
    <location>
        <begin position="243"/>
        <end position="475"/>
    </location>
</feature>
<evidence type="ECO:0000256" key="3">
    <source>
        <dbReference type="ARBA" id="ARBA00022553"/>
    </source>
</evidence>
<dbReference type="Gene3D" id="1.10.287.130">
    <property type="match status" value="1"/>
</dbReference>
<comment type="catalytic activity">
    <reaction evidence="1">
        <text>ATP + protein L-histidine = ADP + protein N-phospho-L-histidine.</text>
        <dbReference type="EC" id="2.7.13.3"/>
    </reaction>
</comment>
<dbReference type="InterPro" id="IPR005467">
    <property type="entry name" value="His_kinase_dom"/>
</dbReference>
<dbReference type="InterPro" id="IPR011006">
    <property type="entry name" value="CheY-like_superfamily"/>
</dbReference>
<accession>A0A9D5JZR4</accession>
<feature type="coiled-coil region" evidence="5">
    <location>
        <begin position="158"/>
        <end position="234"/>
    </location>
</feature>
<gene>
    <name evidence="8" type="ORF">GF339_21710</name>
</gene>
<proteinExistence type="predicted"/>
<dbReference type="EC" id="2.7.13.3" evidence="2"/>
<protein>
    <recommendedName>
        <fullName evidence="2">histidine kinase</fullName>
        <ecNumber evidence="2">2.7.13.3</ecNumber>
    </recommendedName>
</protein>
<dbReference type="SMART" id="SM00448">
    <property type="entry name" value="REC"/>
    <property type="match status" value="1"/>
</dbReference>
<name>A0A9D5JZR4_9BACT</name>
<evidence type="ECO:0000256" key="5">
    <source>
        <dbReference type="SAM" id="Coils"/>
    </source>
</evidence>
<evidence type="ECO:0000256" key="2">
    <source>
        <dbReference type="ARBA" id="ARBA00012438"/>
    </source>
</evidence>
<dbReference type="InterPro" id="IPR004358">
    <property type="entry name" value="Sig_transdc_His_kin-like_C"/>
</dbReference>
<evidence type="ECO:0000256" key="1">
    <source>
        <dbReference type="ARBA" id="ARBA00000085"/>
    </source>
</evidence>
<dbReference type="InterPro" id="IPR003594">
    <property type="entry name" value="HATPase_dom"/>
</dbReference>
<dbReference type="Pfam" id="PF00072">
    <property type="entry name" value="Response_reg"/>
    <property type="match status" value="1"/>
</dbReference>
<dbReference type="SUPFAM" id="SSF52172">
    <property type="entry name" value="CheY-like"/>
    <property type="match status" value="1"/>
</dbReference>
<dbReference type="Pfam" id="PF02518">
    <property type="entry name" value="HATPase_c"/>
    <property type="match status" value="1"/>
</dbReference>
<evidence type="ECO:0000259" key="6">
    <source>
        <dbReference type="PROSITE" id="PS50109"/>
    </source>
</evidence>
<feature type="modified residue" description="4-aspartylphosphate" evidence="4">
    <location>
        <position position="87"/>
    </location>
</feature>
<organism evidence="8 9">
    <name type="scientific">candidate division KSB3 bacterium</name>
    <dbReference type="NCBI Taxonomy" id="2044937"/>
    <lineage>
        <taxon>Bacteria</taxon>
        <taxon>candidate division KSB3</taxon>
    </lineage>
</organism>
<dbReference type="InterPro" id="IPR036890">
    <property type="entry name" value="HATPase_C_sf"/>
</dbReference>
<sequence length="478" mass="54218">MSRLHNLPAASNRLAWGALFMKDPEGAQTMSRHAMYTLLLVDDNPRNVFTLRTLLEEALDVEILEALSGREALEKISQHKIDLILLDIKMPDIDGFEVARLIRNRKRYEAIPIIFLTAVYKSEEFKQRGLEGGAIDYLTKPLDDTILLNRVGAYLRLIENERTLNHQLERINAELQAEIEERRQVERALQELNEQLEQRVKARTAELQQANQALENSLETLRKAQEQLIQSEKMAALGGLVAGVSHEISTPIGIGVTAVSHLQEKSLELQQQYQQGRMTRTDLETYLKTATDSAEIILRNLQRAAEQMQGFKQIAVDQTSGEKRRFQLKPYLEEVIRNLHPKLKKTQHTVRIEGPDDIVLESYPGAFSQILTNLVMNSLIHGFEHHQQGEIVITIAPGDNGMLRLLYRDNGRGMAEDERTRIFEPFYTTKREQGGSGLGLNIVHNVVTHQIKGRIACDSQPGQGTTFLIDIPANQKET</sequence>
<dbReference type="AlphaFoldDB" id="A0A9D5JZR4"/>
<dbReference type="Gene3D" id="3.30.565.10">
    <property type="entry name" value="Histidine kinase-like ATPase, C-terminal domain"/>
    <property type="match status" value="1"/>
</dbReference>
<dbReference type="InterPro" id="IPR001789">
    <property type="entry name" value="Sig_transdc_resp-reg_receiver"/>
</dbReference>
<dbReference type="GO" id="GO:0000155">
    <property type="term" value="F:phosphorelay sensor kinase activity"/>
    <property type="evidence" value="ECO:0007669"/>
    <property type="project" value="TreeGrafter"/>
</dbReference>
<evidence type="ECO:0000313" key="8">
    <source>
        <dbReference type="EMBL" id="MBD3327218.1"/>
    </source>
</evidence>
<keyword evidence="5" id="KW-0175">Coiled coil</keyword>
<dbReference type="PANTHER" id="PTHR43547:SF2">
    <property type="entry name" value="HYBRID SIGNAL TRANSDUCTION HISTIDINE KINASE C"/>
    <property type="match status" value="1"/>
</dbReference>
<reference evidence="8" key="1">
    <citation type="submission" date="2019-11" db="EMBL/GenBank/DDBJ databases">
        <title>Microbial mats filling the niche in hypersaline microbial mats.</title>
        <authorList>
            <person name="Wong H.L."/>
            <person name="Macleod F.I."/>
            <person name="White R.A. III"/>
            <person name="Burns B.P."/>
        </authorList>
    </citation>
    <scope>NUCLEOTIDE SEQUENCE</scope>
    <source>
        <strain evidence="8">Rbin_158</strain>
    </source>
</reference>
<evidence type="ECO:0000259" key="7">
    <source>
        <dbReference type="PROSITE" id="PS50110"/>
    </source>
</evidence>
<dbReference type="Proteomes" id="UP000649604">
    <property type="component" value="Unassembled WGS sequence"/>
</dbReference>
<feature type="domain" description="Response regulatory" evidence="7">
    <location>
        <begin position="37"/>
        <end position="155"/>
    </location>
</feature>
<dbReference type="Gene3D" id="3.40.50.2300">
    <property type="match status" value="1"/>
</dbReference>
<dbReference type="PANTHER" id="PTHR43547">
    <property type="entry name" value="TWO-COMPONENT HISTIDINE KINASE"/>
    <property type="match status" value="1"/>
</dbReference>
<comment type="caution">
    <text evidence="8">The sequence shown here is derived from an EMBL/GenBank/DDBJ whole genome shotgun (WGS) entry which is preliminary data.</text>
</comment>
<dbReference type="PROSITE" id="PS50109">
    <property type="entry name" value="HIS_KIN"/>
    <property type="match status" value="1"/>
</dbReference>
<dbReference type="CDD" id="cd00075">
    <property type="entry name" value="HATPase"/>
    <property type="match status" value="1"/>
</dbReference>
<dbReference type="PROSITE" id="PS50110">
    <property type="entry name" value="RESPONSE_REGULATORY"/>
    <property type="match status" value="1"/>
</dbReference>
<evidence type="ECO:0000313" key="9">
    <source>
        <dbReference type="Proteomes" id="UP000649604"/>
    </source>
</evidence>
<dbReference type="SMART" id="SM00387">
    <property type="entry name" value="HATPase_c"/>
    <property type="match status" value="1"/>
</dbReference>
<dbReference type="SUPFAM" id="SSF55874">
    <property type="entry name" value="ATPase domain of HSP90 chaperone/DNA topoisomerase II/histidine kinase"/>
    <property type="match status" value="1"/>
</dbReference>
<dbReference type="PRINTS" id="PR00344">
    <property type="entry name" value="BCTRLSENSOR"/>
</dbReference>
<keyword evidence="3 4" id="KW-0597">Phosphoprotein</keyword>